<dbReference type="InterPro" id="IPR003838">
    <property type="entry name" value="ABC3_permease_C"/>
</dbReference>
<comment type="subcellular location">
    <subcellularLocation>
        <location evidence="1">Cell membrane</location>
        <topology evidence="1">Multi-pass membrane protein</topology>
    </subcellularLocation>
</comment>
<evidence type="ECO:0000256" key="4">
    <source>
        <dbReference type="ARBA" id="ARBA00022989"/>
    </source>
</evidence>
<gene>
    <name evidence="9" type="ORF">Apa02nite_055520</name>
</gene>
<proteinExistence type="inferred from homology"/>
<keyword evidence="10" id="KW-1185">Reference proteome</keyword>
<feature type="domain" description="ABC3 transporter permease C-terminal" evidence="8">
    <location>
        <begin position="640"/>
        <end position="758"/>
    </location>
</feature>
<accession>A0ABQ4BFJ6</accession>
<organism evidence="9 10">
    <name type="scientific">Actinoplanes palleronii</name>
    <dbReference type="NCBI Taxonomy" id="113570"/>
    <lineage>
        <taxon>Bacteria</taxon>
        <taxon>Bacillati</taxon>
        <taxon>Actinomycetota</taxon>
        <taxon>Actinomycetes</taxon>
        <taxon>Micromonosporales</taxon>
        <taxon>Micromonosporaceae</taxon>
        <taxon>Actinoplanes</taxon>
    </lineage>
</organism>
<evidence type="ECO:0000256" key="3">
    <source>
        <dbReference type="ARBA" id="ARBA00022692"/>
    </source>
</evidence>
<keyword evidence="5 7" id="KW-0472">Membrane</keyword>
<comment type="caution">
    <text evidence="9">The sequence shown here is derived from an EMBL/GenBank/DDBJ whole genome shotgun (WGS) entry which is preliminary data.</text>
</comment>
<evidence type="ECO:0000256" key="5">
    <source>
        <dbReference type="ARBA" id="ARBA00023136"/>
    </source>
</evidence>
<evidence type="ECO:0000256" key="2">
    <source>
        <dbReference type="ARBA" id="ARBA00022475"/>
    </source>
</evidence>
<comment type="similarity">
    <text evidence="6">Belongs to the ABC-4 integral membrane protein family.</text>
</comment>
<feature type="transmembrane region" description="Helical" evidence="7">
    <location>
        <begin position="726"/>
        <end position="749"/>
    </location>
</feature>
<evidence type="ECO:0000256" key="1">
    <source>
        <dbReference type="ARBA" id="ARBA00004651"/>
    </source>
</evidence>
<dbReference type="InterPro" id="IPR050250">
    <property type="entry name" value="Macrolide_Exporter_MacB"/>
</dbReference>
<feature type="transmembrane region" description="Helical" evidence="7">
    <location>
        <begin position="415"/>
        <end position="435"/>
    </location>
</feature>
<keyword evidence="4 7" id="KW-1133">Transmembrane helix</keyword>
<reference evidence="9 10" key="1">
    <citation type="submission" date="2021-01" db="EMBL/GenBank/DDBJ databases">
        <title>Whole genome shotgun sequence of Actinoplanes palleronii NBRC 14916.</title>
        <authorList>
            <person name="Komaki H."/>
            <person name="Tamura T."/>
        </authorList>
    </citation>
    <scope>NUCLEOTIDE SEQUENCE [LARGE SCALE GENOMIC DNA]</scope>
    <source>
        <strain evidence="9 10">NBRC 14916</strain>
    </source>
</reference>
<dbReference type="RefSeq" id="WP_203827594.1">
    <property type="nucleotide sequence ID" value="NZ_BAAATY010000019.1"/>
</dbReference>
<dbReference type="Proteomes" id="UP000624709">
    <property type="component" value="Unassembled WGS sequence"/>
</dbReference>
<evidence type="ECO:0000313" key="9">
    <source>
        <dbReference type="EMBL" id="GIE69444.1"/>
    </source>
</evidence>
<dbReference type="EMBL" id="BOMS01000088">
    <property type="protein sequence ID" value="GIE69444.1"/>
    <property type="molecule type" value="Genomic_DNA"/>
</dbReference>
<dbReference type="PANTHER" id="PTHR30572">
    <property type="entry name" value="MEMBRANE COMPONENT OF TRANSPORTER-RELATED"/>
    <property type="match status" value="1"/>
</dbReference>
<evidence type="ECO:0000259" key="8">
    <source>
        <dbReference type="Pfam" id="PF02687"/>
    </source>
</evidence>
<sequence>MSAVGTAARSIVRRRKVQTFVIALVVLFSTLTVVIALALLVAASAPFDRAFAAQLGAHAIVTFDRAQVSGTQLEQTSGRPGTVAAGPFDAVVLEVPEDFLWRTAGPLVVVGRPGPGGPVDRLDLVSGRWATAPGEIVVNYPAGGGRPADLLGVPITATGAPTLTVVGFATSMSGSADAWVAPAQMAALHPTARQMLFRFSAASTDAQVAAGVDRATAGLPPGAITATQSYLTGKRAFAAMADSYLPIITVFGLLGLVVSVVIVGNVVSGAVVSGYRRIGVLKALGFTSRQVIAVYLAMIATPALAGCLLGAVSGALVAPAILKIAFAGIHTGTAVIAVPAWVPVLCALGMLVLVVLAALVPAVRAGRLSAARAITAGSAPRAGRGLRAQRYLAGLPIPRPVSLGLGQLVTRPGRAALTAVVIVLGVATATLSTGLTSTMVAFAGLDHGDGVPVVDVVVGSPGNQHAVPERTDKQIEELLYAVPGADTVTARALRQVRLLGHPQPIYVNFYRGDTSADAEQIVAGRMAAAPDEVVTGPSFLTQHGVAVGDRIILELGGRRVPVTITGELIGSSPEAVDATWALLDRLAPGTPAVDYTVTLTPGADAAAYARSAAAAEPGIMVAARGPGNAATTTIVTFAAVFTVLLGAVAALGVFNTVLLTTRERRRELGMLKAIGMTPRQVVTLTVTSVTALGALSGLLAIPAGIAAHRLIVDHVGVVAFPESMKAVWHAPQLAALAVAGVLIAVLGALAPARAAARLTVGEVLHTE</sequence>
<protein>
    <recommendedName>
        <fullName evidence="8">ABC3 transporter permease C-terminal domain-containing protein</fullName>
    </recommendedName>
</protein>
<name>A0ABQ4BFJ6_9ACTN</name>
<feature type="domain" description="ABC3 transporter permease C-terminal" evidence="8">
    <location>
        <begin position="250"/>
        <end position="369"/>
    </location>
</feature>
<dbReference type="Pfam" id="PF02687">
    <property type="entry name" value="FtsX"/>
    <property type="match status" value="2"/>
</dbReference>
<evidence type="ECO:0000256" key="6">
    <source>
        <dbReference type="ARBA" id="ARBA00038076"/>
    </source>
</evidence>
<evidence type="ECO:0000256" key="7">
    <source>
        <dbReference type="SAM" id="Phobius"/>
    </source>
</evidence>
<feature type="transmembrane region" description="Helical" evidence="7">
    <location>
        <begin position="244"/>
        <end position="272"/>
    </location>
</feature>
<feature type="transmembrane region" description="Helical" evidence="7">
    <location>
        <begin position="341"/>
        <end position="363"/>
    </location>
</feature>
<keyword evidence="2" id="KW-1003">Cell membrane</keyword>
<feature type="transmembrane region" description="Helical" evidence="7">
    <location>
        <begin position="293"/>
        <end position="321"/>
    </location>
</feature>
<keyword evidence="3 7" id="KW-0812">Transmembrane</keyword>
<feature type="transmembrane region" description="Helical" evidence="7">
    <location>
        <begin position="20"/>
        <end position="43"/>
    </location>
</feature>
<feature type="transmembrane region" description="Helical" evidence="7">
    <location>
        <begin position="681"/>
        <end position="706"/>
    </location>
</feature>
<evidence type="ECO:0000313" key="10">
    <source>
        <dbReference type="Proteomes" id="UP000624709"/>
    </source>
</evidence>
<dbReference type="PANTHER" id="PTHR30572:SF4">
    <property type="entry name" value="ABC TRANSPORTER PERMEASE YTRF"/>
    <property type="match status" value="1"/>
</dbReference>
<feature type="transmembrane region" description="Helical" evidence="7">
    <location>
        <begin position="634"/>
        <end position="660"/>
    </location>
</feature>